<keyword evidence="2" id="KW-1185">Reference proteome</keyword>
<sequence length="265" mass="29776">MSALRALRQIASSSSKAFTARSALLNARTRLPLVAVRVTVPAARSFSSSVRRFGEGTTDVAVSQKLAEELQYEKEAATDPEPEFLKEFKTSGIWTIEDTEGNDEVSIHRKFGNEDIRLIFSIADISSPEEELQNEEGDEQAAEEEINSSYPLRCSFSITKPSVPGALTVDAMCQEGAFVVDNISFYSDGKIATELTAEADWKRRGLYIGPQFDTLDVAVQDEFERFLQERGINESLAFFVPEYAEWKEQKEYVRWLQNVKSFIDA</sequence>
<comment type="caution">
    <text evidence="1">The sequence shown here is derived from an EMBL/GenBank/DDBJ whole genome shotgun (WGS) entry which is preliminary data.</text>
</comment>
<evidence type="ECO:0000313" key="2">
    <source>
        <dbReference type="Proteomes" id="UP000814033"/>
    </source>
</evidence>
<reference evidence="1" key="1">
    <citation type="submission" date="2021-02" db="EMBL/GenBank/DDBJ databases">
        <authorList>
            <consortium name="DOE Joint Genome Institute"/>
            <person name="Ahrendt S."/>
            <person name="Looney B.P."/>
            <person name="Miyauchi S."/>
            <person name="Morin E."/>
            <person name="Drula E."/>
            <person name="Courty P.E."/>
            <person name="Chicoki N."/>
            <person name="Fauchery L."/>
            <person name="Kohler A."/>
            <person name="Kuo A."/>
            <person name="Labutti K."/>
            <person name="Pangilinan J."/>
            <person name="Lipzen A."/>
            <person name="Riley R."/>
            <person name="Andreopoulos W."/>
            <person name="He G."/>
            <person name="Johnson J."/>
            <person name="Barry K.W."/>
            <person name="Grigoriev I.V."/>
            <person name="Nagy L."/>
            <person name="Hibbett D."/>
            <person name="Henrissat B."/>
            <person name="Matheny P.B."/>
            <person name="Labbe J."/>
            <person name="Martin F."/>
        </authorList>
    </citation>
    <scope>NUCLEOTIDE SEQUENCE</scope>
    <source>
        <strain evidence="1">FP105234-sp</strain>
    </source>
</reference>
<name>A0ACB8R4T7_9AGAM</name>
<dbReference type="Proteomes" id="UP000814033">
    <property type="component" value="Unassembled WGS sequence"/>
</dbReference>
<protein>
    <submittedName>
        <fullName evidence="1">Regulatory protein suaprga1</fullName>
    </submittedName>
</protein>
<accession>A0ACB8R4T7</accession>
<gene>
    <name evidence="1" type="ORF">FA95DRAFT_1684498</name>
</gene>
<organism evidence="1 2">
    <name type="scientific">Auriscalpium vulgare</name>
    <dbReference type="NCBI Taxonomy" id="40419"/>
    <lineage>
        <taxon>Eukaryota</taxon>
        <taxon>Fungi</taxon>
        <taxon>Dikarya</taxon>
        <taxon>Basidiomycota</taxon>
        <taxon>Agaricomycotina</taxon>
        <taxon>Agaricomycetes</taxon>
        <taxon>Russulales</taxon>
        <taxon>Auriscalpiaceae</taxon>
        <taxon>Auriscalpium</taxon>
    </lineage>
</organism>
<dbReference type="EMBL" id="MU276404">
    <property type="protein sequence ID" value="KAI0038828.1"/>
    <property type="molecule type" value="Genomic_DNA"/>
</dbReference>
<proteinExistence type="predicted"/>
<evidence type="ECO:0000313" key="1">
    <source>
        <dbReference type="EMBL" id="KAI0038828.1"/>
    </source>
</evidence>
<reference evidence="1" key="2">
    <citation type="journal article" date="2022" name="New Phytol.">
        <title>Evolutionary transition to the ectomycorrhizal habit in the genomes of a hyperdiverse lineage of mushroom-forming fungi.</title>
        <authorList>
            <person name="Looney B."/>
            <person name="Miyauchi S."/>
            <person name="Morin E."/>
            <person name="Drula E."/>
            <person name="Courty P.E."/>
            <person name="Kohler A."/>
            <person name="Kuo A."/>
            <person name="LaButti K."/>
            <person name="Pangilinan J."/>
            <person name="Lipzen A."/>
            <person name="Riley R."/>
            <person name="Andreopoulos W."/>
            <person name="He G."/>
            <person name="Johnson J."/>
            <person name="Nolan M."/>
            <person name="Tritt A."/>
            <person name="Barry K.W."/>
            <person name="Grigoriev I.V."/>
            <person name="Nagy L.G."/>
            <person name="Hibbett D."/>
            <person name="Henrissat B."/>
            <person name="Matheny P.B."/>
            <person name="Labbe J."/>
            <person name="Martin F.M."/>
        </authorList>
    </citation>
    <scope>NUCLEOTIDE SEQUENCE</scope>
    <source>
        <strain evidence="1">FP105234-sp</strain>
    </source>
</reference>